<evidence type="ECO:0000313" key="2">
    <source>
        <dbReference type="EMBL" id="GIM83806.1"/>
    </source>
</evidence>
<feature type="region of interest" description="Disordered" evidence="1">
    <location>
        <begin position="1"/>
        <end position="20"/>
    </location>
</feature>
<comment type="caution">
    <text evidence="2">The sequence shown here is derived from an EMBL/GenBank/DDBJ whole genome shotgun (WGS) entry which is preliminary data.</text>
</comment>
<proteinExistence type="predicted"/>
<name>A0A919T3R7_9ACTN</name>
<sequence length="274" mass="29387">MTGRRLMRVDIASEPGSASRANEDAGLHVGALVGVFDGVTKPLDIDTGCEHGPAWYVRRLTSRLRQVVEQEPGDSLASSLAGAIQRVRADHGGRCDLDNPATPAATVCLLRAGVGVLEYLILSDCTLVIDQGRVVTALTDERFMTTIARLRVEAPAGTFLKPVPGKYALTNKPGGYWIAGANPQAANEAVTGRFALSGPERVRRAALLTDGASCAVEQYKILDWRQLLDVCTQDGPGELIRLVRQTETADPAAATHPRYKQHDDATAALCVFEE</sequence>
<evidence type="ECO:0000256" key="1">
    <source>
        <dbReference type="SAM" id="MobiDB-lite"/>
    </source>
</evidence>
<accession>A0A919T3R7</accession>
<dbReference type="Proteomes" id="UP000680865">
    <property type="component" value="Unassembled WGS sequence"/>
</dbReference>
<evidence type="ECO:0000313" key="3">
    <source>
        <dbReference type="Proteomes" id="UP000680865"/>
    </source>
</evidence>
<evidence type="ECO:0008006" key="4">
    <source>
        <dbReference type="Google" id="ProtNLM"/>
    </source>
</evidence>
<dbReference type="SUPFAM" id="SSF81606">
    <property type="entry name" value="PP2C-like"/>
    <property type="match status" value="1"/>
</dbReference>
<dbReference type="InterPro" id="IPR036457">
    <property type="entry name" value="PPM-type-like_dom_sf"/>
</dbReference>
<dbReference type="Gene3D" id="3.60.40.10">
    <property type="entry name" value="PPM-type phosphatase domain"/>
    <property type="match status" value="1"/>
</dbReference>
<keyword evidence="3" id="KW-1185">Reference proteome</keyword>
<gene>
    <name evidence="2" type="ORF">Aco04nite_88330</name>
</gene>
<dbReference type="AlphaFoldDB" id="A0A919T3R7"/>
<dbReference type="RefSeq" id="WP_213003157.1">
    <property type="nucleotide sequence ID" value="NZ_BAAATW010000004.1"/>
</dbReference>
<organism evidence="2 3">
    <name type="scientific">Winogradskya consettensis</name>
    <dbReference type="NCBI Taxonomy" id="113560"/>
    <lineage>
        <taxon>Bacteria</taxon>
        <taxon>Bacillati</taxon>
        <taxon>Actinomycetota</taxon>
        <taxon>Actinomycetes</taxon>
        <taxon>Micromonosporales</taxon>
        <taxon>Micromonosporaceae</taxon>
        <taxon>Winogradskya</taxon>
    </lineage>
</organism>
<reference evidence="2" key="1">
    <citation type="submission" date="2021-03" db="EMBL/GenBank/DDBJ databases">
        <title>Whole genome shotgun sequence of Actinoplanes consettensis NBRC 14913.</title>
        <authorList>
            <person name="Komaki H."/>
            <person name="Tamura T."/>
        </authorList>
    </citation>
    <scope>NUCLEOTIDE SEQUENCE</scope>
    <source>
        <strain evidence="2">NBRC 14913</strain>
    </source>
</reference>
<dbReference type="EMBL" id="BOQP01000058">
    <property type="protein sequence ID" value="GIM83806.1"/>
    <property type="molecule type" value="Genomic_DNA"/>
</dbReference>
<protein>
    <recommendedName>
        <fullName evidence="4">Protein phosphatase 2C-like protein</fullName>
    </recommendedName>
</protein>